<sequence>MTHVSFNPDTVNWAPILALQQQQEGRGEMQYFVGTRYQRGAGLLKNVARFLMPVASNVLKAVSREGVTAGSRIMEDLSQGKAFKESIQAHAKQGIDNLAEKLKQCGKGAPTKKRHMKKIKVPKNVLIPSLRAINKTNVRELLPLSALNQTGPYLFRLFSDSQYCDLSKTYMYLLSSIERKNGAGEWVPISDAEPEDKRVGVIQNFGSSFVRSLKINISGIEMRDDGQDSVTNEGFIARAARFSNGKHCETMVRLNFDLAHQSALMLNNQDLVFTIHRNNDSFLMLTPPWKKADGSLQENSKEYRIRVHDLRLYVRTVDVTPSLNLAINRQLESTSAKYPLRKIEMRSIFLGKGRTELAHNVFTSTLPRRLICCFVSTDAYSGNRKLSPFKFEHANVRAISAEANGQSFPSTPYLLSFDDTQQRFMRVFVDMYAGLGLDDSDSKTVSIGMQRFLSGWTFFVIPMTSTLDDTPGFELIRQGTCTLKVQFEKPIKDDGYEMLILGEFDSILSINADRVLSTDGSV</sequence>
<protein>
    <submittedName>
        <fullName evidence="1">Uncharacterized protein</fullName>
    </submittedName>
</protein>
<evidence type="ECO:0000313" key="1">
    <source>
        <dbReference type="EMBL" id="KAL3096216.1"/>
    </source>
</evidence>
<name>A0ABD2JZZ6_HETSC</name>
<keyword evidence="2" id="KW-1185">Reference proteome</keyword>
<organism evidence="1 2">
    <name type="scientific">Heterodera schachtii</name>
    <name type="common">Sugarbeet cyst nematode worm</name>
    <name type="synonym">Tylenchus schachtii</name>
    <dbReference type="NCBI Taxonomy" id="97005"/>
    <lineage>
        <taxon>Eukaryota</taxon>
        <taxon>Metazoa</taxon>
        <taxon>Ecdysozoa</taxon>
        <taxon>Nematoda</taxon>
        <taxon>Chromadorea</taxon>
        <taxon>Rhabditida</taxon>
        <taxon>Tylenchina</taxon>
        <taxon>Tylenchomorpha</taxon>
        <taxon>Tylenchoidea</taxon>
        <taxon>Heteroderidae</taxon>
        <taxon>Heteroderinae</taxon>
        <taxon>Heterodera</taxon>
    </lineage>
</organism>
<gene>
    <name evidence="1" type="ORF">niasHS_004160</name>
</gene>
<accession>A0ABD2JZZ6</accession>
<dbReference type="Proteomes" id="UP001620645">
    <property type="component" value="Unassembled WGS sequence"/>
</dbReference>
<dbReference type="EMBL" id="JBICCN010000074">
    <property type="protein sequence ID" value="KAL3096216.1"/>
    <property type="molecule type" value="Genomic_DNA"/>
</dbReference>
<comment type="caution">
    <text evidence="1">The sequence shown here is derived from an EMBL/GenBank/DDBJ whole genome shotgun (WGS) entry which is preliminary data.</text>
</comment>
<evidence type="ECO:0000313" key="2">
    <source>
        <dbReference type="Proteomes" id="UP001620645"/>
    </source>
</evidence>
<proteinExistence type="predicted"/>
<dbReference type="AlphaFoldDB" id="A0ABD2JZZ6"/>
<reference evidence="1 2" key="1">
    <citation type="submission" date="2024-10" db="EMBL/GenBank/DDBJ databases">
        <authorList>
            <person name="Kim D."/>
        </authorList>
    </citation>
    <scope>NUCLEOTIDE SEQUENCE [LARGE SCALE GENOMIC DNA]</scope>
    <source>
        <strain evidence="1">Taebaek</strain>
    </source>
</reference>